<dbReference type="AlphaFoldDB" id="A0A0L0SGB0"/>
<proteinExistence type="predicted"/>
<keyword evidence="4" id="KW-1185">Reference proteome</keyword>
<feature type="transmembrane region" description="Helical" evidence="2">
    <location>
        <begin position="191"/>
        <end position="212"/>
    </location>
</feature>
<dbReference type="EMBL" id="GG745338">
    <property type="protein sequence ID" value="KNE61464.1"/>
    <property type="molecule type" value="Genomic_DNA"/>
</dbReference>
<feature type="transmembrane region" description="Helical" evidence="2">
    <location>
        <begin position="104"/>
        <end position="123"/>
    </location>
</feature>
<feature type="region of interest" description="Disordered" evidence="1">
    <location>
        <begin position="458"/>
        <end position="511"/>
    </location>
</feature>
<sequence length="539" mass="59563">MNPLLPANEDCSKVGIDAFDPALFFTSVIFTVTLFLAALVPVFHSLWRRWTHRDADRVRSTSWLHLIVMLLFIPACLPRALSFILDPFAGRQTLVSPQVSRVLFMSYFTIVLSQYSIFLMLWFEFTAHIRVLVPHLLSPDRRLHAPPDLSTLVKTIRLVFAAVNIALYGFEVAMVLLGATTMLQSKYMTPIYAGFFVVMSVALVAGLVFASYRLNVGRHHRHNLSEMHPDPDVARLVAVQAAATRRAVLVSAFIVLNTFLRMVVVFDVLRDPNVWLGYQDFLRFMEVTSGLVLWYALTSIQWDALEPVYADLNATAIRASPDSSSPTTQHRTSQDRRAAALRTLGLPKLFTSAALASFSANDPPRRRRSAFTLRRTPPTPPLTPTAAAPAAPGRTDAAHAAGIVFVNDRRRPGLYIDRQPSASTFELNFKMIHGHSIGSTPVDHVELEEVANKPVAPAAAAAPDAPRWPDPGDPYWQQGAAGGARQDPRARGATAGGPLPEPRPPARAARVVSARPLDVNHEWDDEWSVIDNGRAPVAW</sequence>
<feature type="transmembrane region" description="Helical" evidence="2">
    <location>
        <begin position="63"/>
        <end position="84"/>
    </location>
</feature>
<name>A0A0L0SGB0_ALLM3</name>
<feature type="transmembrane region" description="Helical" evidence="2">
    <location>
        <begin position="247"/>
        <end position="269"/>
    </location>
</feature>
<feature type="compositionally biased region" description="Low complexity" evidence="1">
    <location>
        <begin position="384"/>
        <end position="395"/>
    </location>
</feature>
<evidence type="ECO:0008006" key="5">
    <source>
        <dbReference type="Google" id="ProtNLM"/>
    </source>
</evidence>
<reference evidence="3 4" key="1">
    <citation type="submission" date="2009-11" db="EMBL/GenBank/DDBJ databases">
        <title>Annotation of Allomyces macrogynus ATCC 38327.</title>
        <authorList>
            <consortium name="The Broad Institute Genome Sequencing Platform"/>
            <person name="Russ C."/>
            <person name="Cuomo C."/>
            <person name="Burger G."/>
            <person name="Gray M.W."/>
            <person name="Holland P.W.H."/>
            <person name="King N."/>
            <person name="Lang F.B.F."/>
            <person name="Roger A.J."/>
            <person name="Ruiz-Trillo I."/>
            <person name="Young S.K."/>
            <person name="Zeng Q."/>
            <person name="Gargeya S."/>
            <person name="Fitzgerald M."/>
            <person name="Haas B."/>
            <person name="Abouelleil A."/>
            <person name="Alvarado L."/>
            <person name="Arachchi H.M."/>
            <person name="Berlin A."/>
            <person name="Chapman S.B."/>
            <person name="Gearin G."/>
            <person name="Goldberg J."/>
            <person name="Griggs A."/>
            <person name="Gujja S."/>
            <person name="Hansen M."/>
            <person name="Heiman D."/>
            <person name="Howarth C."/>
            <person name="Larimer J."/>
            <person name="Lui A."/>
            <person name="MacDonald P.J.P."/>
            <person name="McCowen C."/>
            <person name="Montmayeur A."/>
            <person name="Murphy C."/>
            <person name="Neiman D."/>
            <person name="Pearson M."/>
            <person name="Priest M."/>
            <person name="Roberts A."/>
            <person name="Saif S."/>
            <person name="Shea T."/>
            <person name="Sisk P."/>
            <person name="Stolte C."/>
            <person name="Sykes S."/>
            <person name="Wortman J."/>
            <person name="Nusbaum C."/>
            <person name="Birren B."/>
        </authorList>
    </citation>
    <scope>NUCLEOTIDE SEQUENCE [LARGE SCALE GENOMIC DNA]</scope>
    <source>
        <strain evidence="3 4">ATCC 38327</strain>
    </source>
</reference>
<feature type="transmembrane region" description="Helical" evidence="2">
    <location>
        <begin position="22"/>
        <end position="43"/>
    </location>
</feature>
<keyword evidence="2" id="KW-0812">Transmembrane</keyword>
<evidence type="ECO:0000313" key="4">
    <source>
        <dbReference type="Proteomes" id="UP000054350"/>
    </source>
</evidence>
<keyword evidence="2" id="KW-0472">Membrane</keyword>
<evidence type="ECO:0000313" key="3">
    <source>
        <dbReference type="EMBL" id="KNE61464.1"/>
    </source>
</evidence>
<evidence type="ECO:0000256" key="2">
    <source>
        <dbReference type="SAM" id="Phobius"/>
    </source>
</evidence>
<feature type="transmembrane region" description="Helical" evidence="2">
    <location>
        <begin position="158"/>
        <end position="179"/>
    </location>
</feature>
<dbReference type="Proteomes" id="UP000054350">
    <property type="component" value="Unassembled WGS sequence"/>
</dbReference>
<gene>
    <name evidence="3" type="ORF">AMAG_06284</name>
</gene>
<protein>
    <recommendedName>
        <fullName evidence="5">THH1/TOM1/TOM3 domain-containing protein</fullName>
    </recommendedName>
</protein>
<evidence type="ECO:0000256" key="1">
    <source>
        <dbReference type="SAM" id="MobiDB-lite"/>
    </source>
</evidence>
<keyword evidence="2" id="KW-1133">Transmembrane helix</keyword>
<dbReference type="VEuPathDB" id="FungiDB:AMAG_06284"/>
<organism evidence="3 4">
    <name type="scientific">Allomyces macrogynus (strain ATCC 38327)</name>
    <name type="common">Allomyces javanicus var. macrogynus</name>
    <dbReference type="NCBI Taxonomy" id="578462"/>
    <lineage>
        <taxon>Eukaryota</taxon>
        <taxon>Fungi</taxon>
        <taxon>Fungi incertae sedis</taxon>
        <taxon>Blastocladiomycota</taxon>
        <taxon>Blastocladiomycetes</taxon>
        <taxon>Blastocladiales</taxon>
        <taxon>Blastocladiaceae</taxon>
        <taxon>Allomyces</taxon>
    </lineage>
</organism>
<feature type="region of interest" description="Disordered" evidence="1">
    <location>
        <begin position="359"/>
        <end position="395"/>
    </location>
</feature>
<reference evidence="3 4" key="2">
    <citation type="submission" date="2009-11" db="EMBL/GenBank/DDBJ databases">
        <title>The Genome Sequence of Allomyces macrogynus strain ATCC 38327.</title>
        <authorList>
            <consortium name="The Broad Institute Genome Sequencing Platform"/>
            <person name="Russ C."/>
            <person name="Cuomo C."/>
            <person name="Shea T."/>
            <person name="Young S.K."/>
            <person name="Zeng Q."/>
            <person name="Koehrsen M."/>
            <person name="Haas B."/>
            <person name="Borodovsky M."/>
            <person name="Guigo R."/>
            <person name="Alvarado L."/>
            <person name="Berlin A."/>
            <person name="Borenstein D."/>
            <person name="Chen Z."/>
            <person name="Engels R."/>
            <person name="Freedman E."/>
            <person name="Gellesch M."/>
            <person name="Goldberg J."/>
            <person name="Griggs A."/>
            <person name="Gujja S."/>
            <person name="Heiman D."/>
            <person name="Hepburn T."/>
            <person name="Howarth C."/>
            <person name="Jen D."/>
            <person name="Larson L."/>
            <person name="Lewis B."/>
            <person name="Mehta T."/>
            <person name="Park D."/>
            <person name="Pearson M."/>
            <person name="Roberts A."/>
            <person name="Saif S."/>
            <person name="Shenoy N."/>
            <person name="Sisk P."/>
            <person name="Stolte C."/>
            <person name="Sykes S."/>
            <person name="Walk T."/>
            <person name="White J."/>
            <person name="Yandava C."/>
            <person name="Burger G."/>
            <person name="Gray M.W."/>
            <person name="Holland P.W.H."/>
            <person name="King N."/>
            <person name="Lang F.B.F."/>
            <person name="Roger A.J."/>
            <person name="Ruiz-Trillo I."/>
            <person name="Lander E."/>
            <person name="Nusbaum C."/>
        </authorList>
    </citation>
    <scope>NUCLEOTIDE SEQUENCE [LARGE SCALE GENOMIC DNA]</scope>
    <source>
        <strain evidence="3 4">ATCC 38327</strain>
    </source>
</reference>
<accession>A0A0L0SGB0</accession>
<dbReference type="OrthoDB" id="5574915at2759"/>